<evidence type="ECO:0000313" key="5">
    <source>
        <dbReference type="RefSeq" id="XP_020982382.2"/>
    </source>
</evidence>
<feature type="chain" id="PRO_5039004403" evidence="1">
    <location>
        <begin position="19"/>
        <end position="581"/>
    </location>
</feature>
<feature type="domain" description="MULE transposase" evidence="3">
    <location>
        <begin position="196"/>
        <end position="290"/>
    </location>
</feature>
<dbReference type="Proteomes" id="UP000515211">
    <property type="component" value="Chromosome 7"/>
</dbReference>
<gene>
    <name evidence="5" type="primary">LOC107458424</name>
</gene>
<dbReference type="InterPro" id="IPR018289">
    <property type="entry name" value="MULE_transposase_dom"/>
</dbReference>
<dbReference type="AlphaFoldDB" id="A0A6P5MB26"/>
<keyword evidence="4" id="KW-1185">Reference proteome</keyword>
<proteinExistence type="predicted"/>
<dbReference type="PANTHER" id="PTHR47718:SF15">
    <property type="entry name" value="PROTEIN FAR1-RELATED SEQUENCE 5-LIKE"/>
    <property type="match status" value="1"/>
</dbReference>
<keyword evidence="1" id="KW-0732">Signal</keyword>
<dbReference type="InterPro" id="IPR004330">
    <property type="entry name" value="FAR1_DNA_bnd_dom"/>
</dbReference>
<evidence type="ECO:0000259" key="3">
    <source>
        <dbReference type="Pfam" id="PF10551"/>
    </source>
</evidence>
<reference evidence="5" key="2">
    <citation type="submission" date="2025-08" db="UniProtKB">
        <authorList>
            <consortium name="RefSeq"/>
        </authorList>
    </citation>
    <scope>IDENTIFICATION</scope>
    <source>
        <tissue evidence="5">Whole plant</tissue>
    </source>
</reference>
<sequence>MQLLIVLAIMFDVNSCATEQVVREKKCYATTGKIRKQKPETRTNCNAMLSIYLDKSCSMWKVRKMVEDHNHPLIPLKLVHQIPNHRTMTDADKAQVDSMHRHGLPPSKIMGLIAGQAGGYEFAGFTKKDLDNYIERNLRSKIIEGDVNATLNYLHGKAEDAPMMIVRHSLTDDDKLEHLFWADDLSRFDYQYFGDVLAFDSTYRKNKYNRPLVIFSGTNHHRQTCIFGFGLLADEQTKSYKWLLDNFSEAMMNKHSSLVITDGDNAMKSAIEEVFPNATHRLCAWHLYKNAVSHIKDTEFREKFKKCLYAKFECDEFEEYWHDMVERFNLVGNDWVEKQYRRKEQWATAYLSSKFCAGFRTTSRCEGINSFIKSFVDSRDSILALVQNLERALRDYRNNEIVAEFKTINGEHVPTTGLHSLERHAASVYTREIFWKILEEIKSVAALDIVSSGSRSTTTEYKIIKYGRPDHEYIVLYDQDTQKMIKEFPETLILKRWTKDVKKIDDDQGNINGKEDDERSILMRIGALSVASSRMIYLGGIKLSHFPYMVPFPVIDGCYSMRMIRFFILTGHAEYTQSNKE</sequence>
<evidence type="ECO:0000259" key="2">
    <source>
        <dbReference type="Pfam" id="PF03101"/>
    </source>
</evidence>
<accession>A0A6P5MB26</accession>
<dbReference type="PANTHER" id="PTHR47718">
    <property type="entry name" value="OS01G0519700 PROTEIN"/>
    <property type="match status" value="1"/>
</dbReference>
<protein>
    <submittedName>
        <fullName evidence="5">Protein FAR1-RELATED SEQUENCE 5-like</fullName>
    </submittedName>
</protein>
<evidence type="ECO:0000313" key="4">
    <source>
        <dbReference type="Proteomes" id="UP000515211"/>
    </source>
</evidence>
<feature type="signal peptide" evidence="1">
    <location>
        <begin position="1"/>
        <end position="18"/>
    </location>
</feature>
<organism evidence="4 5">
    <name type="scientific">Arachis duranensis</name>
    <name type="common">Wild peanut</name>
    <dbReference type="NCBI Taxonomy" id="130453"/>
    <lineage>
        <taxon>Eukaryota</taxon>
        <taxon>Viridiplantae</taxon>
        <taxon>Streptophyta</taxon>
        <taxon>Embryophyta</taxon>
        <taxon>Tracheophyta</taxon>
        <taxon>Spermatophyta</taxon>
        <taxon>Magnoliopsida</taxon>
        <taxon>eudicotyledons</taxon>
        <taxon>Gunneridae</taxon>
        <taxon>Pentapetalae</taxon>
        <taxon>rosids</taxon>
        <taxon>fabids</taxon>
        <taxon>Fabales</taxon>
        <taxon>Fabaceae</taxon>
        <taxon>Papilionoideae</taxon>
        <taxon>50 kb inversion clade</taxon>
        <taxon>dalbergioids sensu lato</taxon>
        <taxon>Dalbergieae</taxon>
        <taxon>Pterocarpus clade</taxon>
        <taxon>Arachis</taxon>
    </lineage>
</organism>
<reference evidence="4" key="1">
    <citation type="journal article" date="2016" name="Nat. Genet.">
        <title>The genome sequences of Arachis duranensis and Arachis ipaensis, the diploid ancestors of cultivated peanut.</title>
        <authorList>
            <person name="Bertioli D.J."/>
            <person name="Cannon S.B."/>
            <person name="Froenicke L."/>
            <person name="Huang G."/>
            <person name="Farmer A.D."/>
            <person name="Cannon E.K."/>
            <person name="Liu X."/>
            <person name="Gao D."/>
            <person name="Clevenger J."/>
            <person name="Dash S."/>
            <person name="Ren L."/>
            <person name="Moretzsohn M.C."/>
            <person name="Shirasawa K."/>
            <person name="Huang W."/>
            <person name="Vidigal B."/>
            <person name="Abernathy B."/>
            <person name="Chu Y."/>
            <person name="Niederhuth C.E."/>
            <person name="Umale P."/>
            <person name="Araujo A.C."/>
            <person name="Kozik A."/>
            <person name="Kim K.D."/>
            <person name="Burow M.D."/>
            <person name="Varshney R.K."/>
            <person name="Wang X."/>
            <person name="Zhang X."/>
            <person name="Barkley N."/>
            <person name="Guimaraes P.M."/>
            <person name="Isobe S."/>
            <person name="Guo B."/>
            <person name="Liao B."/>
            <person name="Stalker H.T."/>
            <person name="Schmitz R.J."/>
            <person name="Scheffler B.E."/>
            <person name="Leal-Bertioli S.C."/>
            <person name="Xun X."/>
            <person name="Jackson S.A."/>
            <person name="Michelmore R."/>
            <person name="Ozias-Akins P."/>
        </authorList>
    </citation>
    <scope>NUCLEOTIDE SEQUENCE [LARGE SCALE GENOMIC DNA]</scope>
    <source>
        <strain evidence="4">cv. V14167</strain>
    </source>
</reference>
<dbReference type="GeneID" id="107458424"/>
<dbReference type="Pfam" id="PF10551">
    <property type="entry name" value="MULE"/>
    <property type="match status" value="1"/>
</dbReference>
<dbReference type="Pfam" id="PF03101">
    <property type="entry name" value="FAR1"/>
    <property type="match status" value="1"/>
</dbReference>
<evidence type="ECO:0000256" key="1">
    <source>
        <dbReference type="SAM" id="SignalP"/>
    </source>
</evidence>
<dbReference type="RefSeq" id="XP_020982382.2">
    <property type="nucleotide sequence ID" value="XM_021126723.2"/>
</dbReference>
<dbReference type="KEGG" id="adu:107458424"/>
<feature type="domain" description="FAR1" evidence="2">
    <location>
        <begin position="16"/>
        <end position="74"/>
    </location>
</feature>
<name>A0A6P5MB26_ARADU</name>